<reference evidence="1 2" key="1">
    <citation type="journal article" date="2012" name="Genome Biol. Evol.">
        <title>Genome Sequence of the Mesophilic Thermotogales Bacterium Mesotoga prima MesG1.Ag.4.2 Reveals the Largest Thermotogales Genome To Date.</title>
        <authorList>
            <person name="Zhaxybayeva O."/>
            <person name="Swithers K.S."/>
            <person name="Foght J."/>
            <person name="Green A.G."/>
            <person name="Bruce D."/>
            <person name="Detter C."/>
            <person name="Han S."/>
            <person name="Teshima H."/>
            <person name="Han J."/>
            <person name="Woyke T."/>
            <person name="Pitluck S."/>
            <person name="Nolan M."/>
            <person name="Ivanova N."/>
            <person name="Pati A."/>
            <person name="Land M.L."/>
            <person name="Dlutek M."/>
            <person name="Doolittle W.F."/>
            <person name="Noll K.M."/>
            <person name="Nesbo C.L."/>
        </authorList>
    </citation>
    <scope>NUCLEOTIDE SEQUENCE [LARGE SCALE GENOMIC DNA]</scope>
    <source>
        <strain evidence="2">mesG1.Ag.4.2</strain>
    </source>
</reference>
<dbReference type="Proteomes" id="UP000002881">
    <property type="component" value="Chromosome"/>
</dbReference>
<proteinExistence type="predicted"/>
<organism evidence="1 2">
    <name type="scientific">Mesotoga prima MesG1.Ag.4.2</name>
    <dbReference type="NCBI Taxonomy" id="660470"/>
    <lineage>
        <taxon>Bacteria</taxon>
        <taxon>Thermotogati</taxon>
        <taxon>Thermotogota</taxon>
        <taxon>Thermotogae</taxon>
        <taxon>Kosmotogales</taxon>
        <taxon>Kosmotogaceae</taxon>
        <taxon>Mesotoga</taxon>
    </lineage>
</organism>
<dbReference type="AlphaFoldDB" id="I2F5R5"/>
<gene>
    <name evidence="1" type="ORF">Theba_1604</name>
</gene>
<dbReference type="EMBL" id="CP003532">
    <property type="protein sequence ID" value="AFK07268.1"/>
    <property type="molecule type" value="Genomic_DNA"/>
</dbReference>
<dbReference type="HOGENOM" id="CLU_2666862_0_0_0"/>
<accession>I2F5R5</accession>
<evidence type="ECO:0000313" key="1">
    <source>
        <dbReference type="EMBL" id="AFK07268.1"/>
    </source>
</evidence>
<name>I2F5R5_9BACT</name>
<sequence length="75" mass="8374" precursor="true">MTTFDAFSSGLQLATWNIQLVTALSKDGSVISGRSTEDFSQRRSEFSGSLTLSLQRLFDARSRADPSRDDSFFLF</sequence>
<keyword evidence="2" id="KW-1185">Reference proteome</keyword>
<protein>
    <submittedName>
        <fullName evidence="1">Uncharacterized protein</fullName>
    </submittedName>
</protein>
<evidence type="ECO:0000313" key="2">
    <source>
        <dbReference type="Proteomes" id="UP000002881"/>
    </source>
</evidence>
<dbReference type="KEGG" id="mpg:Theba_1604"/>